<dbReference type="GO" id="GO:0016020">
    <property type="term" value="C:membrane"/>
    <property type="evidence" value="ECO:0007669"/>
    <property type="project" value="GOC"/>
</dbReference>
<reference evidence="3 5" key="1">
    <citation type="submission" date="2020-06" db="EMBL/GenBank/DDBJ databases">
        <title>Description of novel acetic acid bacteria.</title>
        <authorList>
            <person name="Sombolestani A."/>
        </authorList>
    </citation>
    <scope>NUCLEOTIDE SEQUENCE [LARGE SCALE GENOMIC DNA]</scope>
    <source>
        <strain evidence="3 5">LMG 26838</strain>
    </source>
</reference>
<dbReference type="AlphaFoldDB" id="A0A850NNK1"/>
<comment type="caution">
    <text evidence="3">The sequence shown here is derived from an EMBL/GenBank/DDBJ whole genome shotgun (WGS) entry which is preliminary data.</text>
</comment>
<feature type="transmembrane region" description="Helical" evidence="1">
    <location>
        <begin position="129"/>
        <end position="147"/>
    </location>
</feature>
<feature type="transmembrane region" description="Helical" evidence="1">
    <location>
        <begin position="44"/>
        <end position="64"/>
    </location>
</feature>
<feature type="transmembrane region" description="Helical" evidence="1">
    <location>
        <begin position="70"/>
        <end position="88"/>
    </location>
</feature>
<dbReference type="EMBL" id="JABXXQ010000164">
    <property type="protein sequence ID" value="NVN30504.1"/>
    <property type="molecule type" value="Genomic_DNA"/>
</dbReference>
<dbReference type="RefSeq" id="WP_176624091.1">
    <property type="nucleotide sequence ID" value="NZ_JABXXQ010000164.1"/>
</dbReference>
<accession>A0A850NNK1</accession>
<organism evidence="3 5">
    <name type="scientific">Endobacter medicaginis</name>
    <dbReference type="NCBI Taxonomy" id="1181271"/>
    <lineage>
        <taxon>Bacteria</taxon>
        <taxon>Pseudomonadati</taxon>
        <taxon>Pseudomonadota</taxon>
        <taxon>Alphaproteobacteria</taxon>
        <taxon>Acetobacterales</taxon>
        <taxon>Acetobacteraceae</taxon>
        <taxon>Endobacter</taxon>
    </lineage>
</organism>
<reference evidence="2 4" key="2">
    <citation type="submission" date="2020-08" db="EMBL/GenBank/DDBJ databases">
        <title>Genomic Encyclopedia of Type Strains, Phase III (KMG-III): the genomes of soil and plant-associated and newly described type strains.</title>
        <authorList>
            <person name="Whitman W."/>
        </authorList>
    </citation>
    <scope>NUCLEOTIDE SEQUENCE [LARGE SCALE GENOMIC DNA]</scope>
    <source>
        <strain evidence="2 4">CECT 8088</strain>
    </source>
</reference>
<dbReference type="PANTHER" id="PTHR28026">
    <property type="entry name" value="DUF962 DOMAIN PROTEIN (AFU_ORTHOLOGUE AFUA_8G05310)"/>
    <property type="match status" value="1"/>
</dbReference>
<dbReference type="PANTHER" id="PTHR28026:SF9">
    <property type="entry name" value="2-HYDROXY-PALMITIC ACID DIOXYGENASE MPO1"/>
    <property type="match status" value="1"/>
</dbReference>
<evidence type="ECO:0000313" key="3">
    <source>
        <dbReference type="EMBL" id="NVN30504.1"/>
    </source>
</evidence>
<keyword evidence="4" id="KW-1185">Reference proteome</keyword>
<protein>
    <submittedName>
        <fullName evidence="3">DUF962 domain-containing protein</fullName>
    </submittedName>
    <submittedName>
        <fullName evidence="2">Putative membrane protein YGL010W</fullName>
    </submittedName>
</protein>
<feature type="transmembrane region" description="Helical" evidence="1">
    <location>
        <begin position="19"/>
        <end position="37"/>
    </location>
</feature>
<dbReference type="Proteomes" id="UP000565205">
    <property type="component" value="Unassembled WGS sequence"/>
</dbReference>
<evidence type="ECO:0000313" key="5">
    <source>
        <dbReference type="Proteomes" id="UP000565205"/>
    </source>
</evidence>
<sequence>MLVHHLAKYAAYHRNPRNIATHMIGIPLIVLAVVVLLSRPVVPVGAVALTPAMLAALAATIWYLRLDRPFGWAMAAVLALACLAGLAIGRAATPVWLATGIGTFVLGWAIQFAGHAIEGRKPAFIDDLRGLLVGPLFVLAEIVFALGGRPAIHRAVQAEQTRF</sequence>
<gene>
    <name evidence="2" type="ORF">FHR90_002107</name>
    <name evidence="3" type="ORF">HUK83_09185</name>
</gene>
<keyword evidence="1" id="KW-0812">Transmembrane</keyword>
<proteinExistence type="predicted"/>
<feature type="transmembrane region" description="Helical" evidence="1">
    <location>
        <begin position="95"/>
        <end position="117"/>
    </location>
</feature>
<dbReference type="Proteomes" id="UP000557688">
    <property type="component" value="Unassembled WGS sequence"/>
</dbReference>
<name>A0A850NNK1_9PROT</name>
<dbReference type="EMBL" id="JACHXV010000006">
    <property type="protein sequence ID" value="MBB3174271.1"/>
    <property type="molecule type" value="Genomic_DNA"/>
</dbReference>
<evidence type="ECO:0000313" key="2">
    <source>
        <dbReference type="EMBL" id="MBB3174271.1"/>
    </source>
</evidence>
<keyword evidence="1" id="KW-0472">Membrane</keyword>
<dbReference type="InterPro" id="IPR009305">
    <property type="entry name" value="Mpo1-like"/>
</dbReference>
<evidence type="ECO:0000313" key="4">
    <source>
        <dbReference type="Proteomes" id="UP000557688"/>
    </source>
</evidence>
<keyword evidence="1" id="KW-1133">Transmembrane helix</keyword>
<dbReference type="Pfam" id="PF06127">
    <property type="entry name" value="Mpo1-like"/>
    <property type="match status" value="1"/>
</dbReference>
<evidence type="ECO:0000256" key="1">
    <source>
        <dbReference type="SAM" id="Phobius"/>
    </source>
</evidence>
<dbReference type="GO" id="GO:0046521">
    <property type="term" value="P:sphingoid catabolic process"/>
    <property type="evidence" value="ECO:0007669"/>
    <property type="project" value="TreeGrafter"/>
</dbReference>